<evidence type="ECO:0000313" key="2">
    <source>
        <dbReference type="EMBL" id="AMD43400.1"/>
    </source>
</evidence>
<dbReference type="SUPFAM" id="SSF103084">
    <property type="entry name" value="Holliday junction resolvase RusA"/>
    <property type="match status" value="1"/>
</dbReference>
<dbReference type="Proteomes" id="UP000222072">
    <property type="component" value="Segment"/>
</dbReference>
<feature type="compositionally biased region" description="Basic and acidic residues" evidence="1">
    <location>
        <begin position="252"/>
        <end position="265"/>
    </location>
</feature>
<gene>
    <name evidence="2" type="ORF">ZC03_013</name>
</gene>
<organism evidence="2 3">
    <name type="scientific">Pseudomonas phage ZC03</name>
    <dbReference type="NCBI Taxonomy" id="1622115"/>
    <lineage>
        <taxon>Viruses</taxon>
        <taxon>Duplodnaviria</taxon>
        <taxon>Heunggongvirae</taxon>
        <taxon>Uroviricota</taxon>
        <taxon>Caudoviricetes</taxon>
        <taxon>Schitoviridae</taxon>
        <taxon>Zicotriavirus</taxon>
        <taxon>Zicotriavirus ZC03</taxon>
    </lineage>
</organism>
<keyword evidence="3" id="KW-1185">Reference proteome</keyword>
<dbReference type="Gene3D" id="3.30.1330.70">
    <property type="entry name" value="Holliday junction resolvase RusA"/>
    <property type="match status" value="1"/>
</dbReference>
<accession>A0A1L2C925</accession>
<protein>
    <submittedName>
        <fullName evidence="2">Uncharacterized protein</fullName>
    </submittedName>
</protein>
<feature type="region of interest" description="Disordered" evidence="1">
    <location>
        <begin position="216"/>
        <end position="280"/>
    </location>
</feature>
<proteinExistence type="predicted"/>
<reference evidence="2 3" key="1">
    <citation type="journal article" date="2017" name="BMC Genomics">
        <title>Three novel Pseudomonas phages isolated from composting provide insights into the evolution and diversity of tailed phages.</title>
        <authorList>
            <person name="Amgarten D."/>
            <person name="Martins L.F."/>
            <person name="Lombardi K.C."/>
            <person name="Antunes L.P."/>
            <person name="de Souza A.P.S."/>
            <person name="Nicastro G.G."/>
            <person name="Kitajima E.W."/>
            <person name="Quaggio R.B."/>
            <person name="Upton C."/>
            <person name="Setubal J.C."/>
            <person name="da Silva A.M."/>
        </authorList>
    </citation>
    <scope>NUCLEOTIDE SEQUENCE [LARGE SCALE GENOMIC DNA]</scope>
</reference>
<dbReference type="GO" id="GO:0006281">
    <property type="term" value="P:DNA repair"/>
    <property type="evidence" value="ECO:0007669"/>
    <property type="project" value="InterPro"/>
</dbReference>
<evidence type="ECO:0000313" key="3">
    <source>
        <dbReference type="Proteomes" id="UP000222072"/>
    </source>
</evidence>
<feature type="compositionally biased region" description="Acidic residues" evidence="1">
    <location>
        <begin position="227"/>
        <end position="251"/>
    </location>
</feature>
<name>A0A1L2C925_9CAUD</name>
<dbReference type="InterPro" id="IPR036614">
    <property type="entry name" value="RusA-like_sf"/>
</dbReference>
<dbReference type="EMBL" id="KU356690">
    <property type="protein sequence ID" value="AMD43400.1"/>
    <property type="molecule type" value="Genomic_DNA"/>
</dbReference>
<dbReference type="GO" id="GO:0006310">
    <property type="term" value="P:DNA recombination"/>
    <property type="evidence" value="ECO:0007669"/>
    <property type="project" value="InterPro"/>
</dbReference>
<evidence type="ECO:0000256" key="1">
    <source>
        <dbReference type="SAM" id="MobiDB-lite"/>
    </source>
</evidence>
<sequence length="280" mass="32055">MKVILPLYLYVGKREPKKLPLNLNHYRNAHFHVVNNMKIQFKEAILPQLTFPKFTEPVKISYVLYLPSQKETDISNVLCIVDKYFCDALVEAGLIEDDNFKYLPQVNFRFGGIDHENPRAEAFIETIENSRESVMQITINQTQIEKAIQDFLLKRINVKEGTEIKIEMKATRGAEGFSAVIDIIDDLDSHNAMLEQEKARQTSVKEEKLEKAGRFLNKIKTRKSEPEPETEASEEEEQFAEEPDAEAESTDEPEKAADAEEEAAKPRKAKSIFGNKVTPH</sequence>
<dbReference type="GO" id="GO:0000287">
    <property type="term" value="F:magnesium ion binding"/>
    <property type="evidence" value="ECO:0007669"/>
    <property type="project" value="InterPro"/>
</dbReference>